<dbReference type="GO" id="GO:0005737">
    <property type="term" value="C:cytoplasm"/>
    <property type="evidence" value="ECO:0000318"/>
    <property type="project" value="GO_Central"/>
</dbReference>
<dbReference type="PRINTS" id="PR00114">
    <property type="entry name" value="STPHPHTASE"/>
</dbReference>
<reference evidence="11" key="2">
    <citation type="journal article" date="2007" name="Science">
        <title>Draft genome sequence of the sexually transmitted pathogen Trichomonas vaginalis.</title>
        <authorList>
            <person name="Carlton J.M."/>
            <person name="Hirt R.P."/>
            <person name="Silva J.C."/>
            <person name="Delcher A.L."/>
            <person name="Schatz M."/>
            <person name="Zhao Q."/>
            <person name="Wortman J.R."/>
            <person name="Bidwell S.L."/>
            <person name="Alsmark U.C.M."/>
            <person name="Besteiro S."/>
            <person name="Sicheritz-Ponten T."/>
            <person name="Noel C.J."/>
            <person name="Dacks J.B."/>
            <person name="Foster P.G."/>
            <person name="Simillion C."/>
            <person name="Van de Peer Y."/>
            <person name="Miranda-Saavedra D."/>
            <person name="Barton G.J."/>
            <person name="Westrop G.D."/>
            <person name="Mueller S."/>
            <person name="Dessi D."/>
            <person name="Fiori P.L."/>
            <person name="Ren Q."/>
            <person name="Paulsen I."/>
            <person name="Zhang H."/>
            <person name="Bastida-Corcuera F.D."/>
            <person name="Simoes-Barbosa A."/>
            <person name="Brown M.T."/>
            <person name="Hayes R.D."/>
            <person name="Mukherjee M."/>
            <person name="Okumura C.Y."/>
            <person name="Schneider R."/>
            <person name="Smith A.J."/>
            <person name="Vanacova S."/>
            <person name="Villalvazo M."/>
            <person name="Haas B.J."/>
            <person name="Pertea M."/>
            <person name="Feldblyum T.V."/>
            <person name="Utterback T.R."/>
            <person name="Shu C.L."/>
            <person name="Osoegawa K."/>
            <person name="de Jong P.J."/>
            <person name="Hrdy I."/>
            <person name="Horvathova L."/>
            <person name="Zubacova Z."/>
            <person name="Dolezal P."/>
            <person name="Malik S.B."/>
            <person name="Logsdon J.M. Jr."/>
            <person name="Henze K."/>
            <person name="Gupta A."/>
            <person name="Wang C.C."/>
            <person name="Dunne R.L."/>
            <person name="Upcroft J.A."/>
            <person name="Upcroft P."/>
            <person name="White O."/>
            <person name="Salzberg S.L."/>
            <person name="Tang P."/>
            <person name="Chiu C.-H."/>
            <person name="Lee Y.-S."/>
            <person name="Embley T.M."/>
            <person name="Coombs G.H."/>
            <person name="Mottram J.C."/>
            <person name="Tachezy J."/>
            <person name="Fraser-Liggett C.M."/>
            <person name="Johnson P.J."/>
        </authorList>
    </citation>
    <scope>NUCLEOTIDE SEQUENCE [LARGE SCALE GENOMIC DNA]</scope>
    <source>
        <strain evidence="11">G3</strain>
    </source>
</reference>
<feature type="active site" description="Proton donor/acceptor" evidence="8">
    <location>
        <position position="125"/>
    </location>
</feature>
<proteinExistence type="inferred from homology"/>
<dbReference type="EC" id="3.1.3.16" evidence="9"/>
<comment type="catalytic activity">
    <reaction evidence="6">
        <text>O-phospho-L-seryl-[protein] + H2O = L-seryl-[protein] + phosphate</text>
        <dbReference type="Rhea" id="RHEA:20629"/>
        <dbReference type="Rhea" id="RHEA-COMP:9863"/>
        <dbReference type="Rhea" id="RHEA-COMP:11604"/>
        <dbReference type="ChEBI" id="CHEBI:15377"/>
        <dbReference type="ChEBI" id="CHEBI:29999"/>
        <dbReference type="ChEBI" id="CHEBI:43474"/>
        <dbReference type="ChEBI" id="CHEBI:83421"/>
        <dbReference type="EC" id="3.1.3.16"/>
    </reaction>
</comment>
<evidence type="ECO:0000256" key="6">
    <source>
        <dbReference type="ARBA" id="ARBA00047761"/>
    </source>
</evidence>
<reference evidence="11" key="1">
    <citation type="submission" date="2006-10" db="EMBL/GenBank/DDBJ databases">
        <authorList>
            <person name="Amadeo P."/>
            <person name="Zhao Q."/>
            <person name="Wortman J."/>
            <person name="Fraser-Liggett C."/>
            <person name="Carlton J."/>
        </authorList>
    </citation>
    <scope>NUCLEOTIDE SEQUENCE</scope>
    <source>
        <strain evidence="11">G3</strain>
    </source>
</reference>
<dbReference type="PANTHER" id="PTHR11668:SF300">
    <property type="entry name" value="SERINE_THREONINE-PROTEIN PHOSPHATASE"/>
    <property type="match status" value="1"/>
</dbReference>
<dbReference type="InterPro" id="IPR050341">
    <property type="entry name" value="PP1_catalytic_subunit"/>
</dbReference>
<evidence type="ECO:0000313" key="12">
    <source>
        <dbReference type="Proteomes" id="UP000001542"/>
    </source>
</evidence>
<protein>
    <recommendedName>
        <fullName evidence="9">Serine/threonine-protein phosphatase</fullName>
        <ecNumber evidence="9">3.1.3.16</ecNumber>
    </recommendedName>
</protein>
<accession>A2F6X4</accession>
<dbReference type="InterPro" id="IPR004843">
    <property type="entry name" value="Calcineurin-like_PHP"/>
</dbReference>
<keyword evidence="3 9" id="KW-0378">Hydrolase</keyword>
<sequence>MSSPLSEADNIIYKVLQCLMKEGSMIYSYLTRKEIVLMLQQVITIFRSEPILLKIPSNIHVVGDIHGNIMDLIRIFQKVGYPPQQKYLFLGDYVDRGNNSIEILLMLFALKIKYPEHIYLIRGNHENEHMSEYYGFRDEIESKYNYTLFYEFHRVFRQLPLACLISNKIFCVHGGLSPLFTSFEDFQALEKPGEIKDPSIFLDFIWSDPKDQPEDFKPSLRKCGQFFGQKALEDFCQKTSVELVLRAHELCQHGYDFPYANSDSCITVFSSSNYCDRQNKAAIVNVSKKLEVTITQFDPLKSEPNQVPIIFPEWLDYLMVSDIKSNKAEDKFNDSEPSSELDEKFTKETGATLEISSAISDANTLCY</sequence>
<comment type="similarity">
    <text evidence="9">Belongs to the PPP phosphatase family.</text>
</comment>
<dbReference type="Gene3D" id="3.60.21.10">
    <property type="match status" value="1"/>
</dbReference>
<dbReference type="eggNOG" id="KOG0374">
    <property type="taxonomic scope" value="Eukaryota"/>
</dbReference>
<evidence type="ECO:0000256" key="2">
    <source>
        <dbReference type="ARBA" id="ARBA00022723"/>
    </source>
</evidence>
<keyword evidence="12" id="KW-1185">Reference proteome</keyword>
<dbReference type="FunFam" id="3.60.21.10:FF:000069">
    <property type="entry name" value="Serine/threonine-protein phosphatase"/>
    <property type="match status" value="1"/>
</dbReference>
<organism evidence="11 12">
    <name type="scientific">Trichomonas vaginalis (strain ATCC PRA-98 / G3)</name>
    <dbReference type="NCBI Taxonomy" id="412133"/>
    <lineage>
        <taxon>Eukaryota</taxon>
        <taxon>Metamonada</taxon>
        <taxon>Parabasalia</taxon>
        <taxon>Trichomonadida</taxon>
        <taxon>Trichomonadidae</taxon>
        <taxon>Trichomonas</taxon>
    </lineage>
</organism>
<dbReference type="PIRSF" id="PIRSF033096">
    <property type="entry name" value="PPPtase_5"/>
    <property type="match status" value="1"/>
</dbReference>
<dbReference type="AlphaFoldDB" id="A2F6X4"/>
<evidence type="ECO:0000256" key="4">
    <source>
        <dbReference type="ARBA" id="ARBA00022912"/>
    </source>
</evidence>
<dbReference type="PROSITE" id="PS00125">
    <property type="entry name" value="SER_THR_PHOSPHATASE"/>
    <property type="match status" value="1"/>
</dbReference>
<feature type="domain" description="Serine/threonine specific protein phosphatases" evidence="10">
    <location>
        <begin position="121"/>
        <end position="126"/>
    </location>
</feature>
<dbReference type="InterPro" id="IPR029052">
    <property type="entry name" value="Metallo-depent_PP-like"/>
</dbReference>
<dbReference type="KEGG" id="tva:4757141"/>
<keyword evidence="2" id="KW-0479">Metal-binding</keyword>
<name>A2F6X4_TRIV3</name>
<dbReference type="CDD" id="cd00144">
    <property type="entry name" value="MPP_PPP_family"/>
    <property type="match status" value="1"/>
</dbReference>
<dbReference type="EMBL" id="DS113641">
    <property type="protein sequence ID" value="EAX99335.1"/>
    <property type="molecule type" value="Genomic_DNA"/>
</dbReference>
<comment type="catalytic activity">
    <reaction evidence="7 9">
        <text>O-phospho-L-threonyl-[protein] + H2O = L-threonyl-[protein] + phosphate</text>
        <dbReference type="Rhea" id="RHEA:47004"/>
        <dbReference type="Rhea" id="RHEA-COMP:11060"/>
        <dbReference type="Rhea" id="RHEA-COMP:11605"/>
        <dbReference type="ChEBI" id="CHEBI:15377"/>
        <dbReference type="ChEBI" id="CHEBI:30013"/>
        <dbReference type="ChEBI" id="CHEBI:43474"/>
        <dbReference type="ChEBI" id="CHEBI:61977"/>
        <dbReference type="EC" id="3.1.3.16"/>
    </reaction>
</comment>
<dbReference type="VEuPathDB" id="TrichDB:TVAG_181920"/>
<evidence type="ECO:0000256" key="7">
    <source>
        <dbReference type="ARBA" id="ARBA00048336"/>
    </source>
</evidence>
<keyword evidence="4" id="KW-0904">Protein phosphatase</keyword>
<dbReference type="SUPFAM" id="SSF56300">
    <property type="entry name" value="Metallo-dependent phosphatases"/>
    <property type="match status" value="1"/>
</dbReference>
<dbReference type="SMR" id="A2F6X4"/>
<dbReference type="InParanoid" id="A2F6X4"/>
<dbReference type="Proteomes" id="UP000001542">
    <property type="component" value="Unassembled WGS sequence"/>
</dbReference>
<evidence type="ECO:0000256" key="9">
    <source>
        <dbReference type="RuleBase" id="RU004273"/>
    </source>
</evidence>
<dbReference type="RefSeq" id="XP_001312265.1">
    <property type="nucleotide sequence ID" value="XM_001312264.1"/>
</dbReference>
<evidence type="ECO:0000256" key="3">
    <source>
        <dbReference type="ARBA" id="ARBA00022801"/>
    </source>
</evidence>
<comment type="cofactor">
    <cofactor evidence="1">
        <name>Mn(2+)</name>
        <dbReference type="ChEBI" id="CHEBI:29035"/>
    </cofactor>
</comment>
<keyword evidence="5" id="KW-0464">Manganese</keyword>
<dbReference type="GO" id="GO:0004722">
    <property type="term" value="F:protein serine/threonine phosphatase activity"/>
    <property type="evidence" value="ECO:0000318"/>
    <property type="project" value="GO_Central"/>
</dbReference>
<dbReference type="PANTHER" id="PTHR11668">
    <property type="entry name" value="SERINE/THREONINE PROTEIN PHOSPHATASE"/>
    <property type="match status" value="1"/>
</dbReference>
<dbReference type="InterPro" id="IPR006186">
    <property type="entry name" value="Ser/Thr-sp_prot-phosphatase"/>
</dbReference>
<evidence type="ECO:0000259" key="10">
    <source>
        <dbReference type="PROSITE" id="PS00125"/>
    </source>
</evidence>
<dbReference type="Pfam" id="PF00149">
    <property type="entry name" value="Metallophos"/>
    <property type="match status" value="1"/>
</dbReference>
<dbReference type="GO" id="GO:0005634">
    <property type="term" value="C:nucleus"/>
    <property type="evidence" value="ECO:0000318"/>
    <property type="project" value="GO_Central"/>
</dbReference>
<gene>
    <name evidence="11" type="ORF">TVAG_181920</name>
</gene>
<evidence type="ECO:0000256" key="8">
    <source>
        <dbReference type="PIRSR" id="PIRSR033096-1"/>
    </source>
</evidence>
<evidence type="ECO:0000313" key="11">
    <source>
        <dbReference type="EMBL" id="EAX99335.1"/>
    </source>
</evidence>
<evidence type="ECO:0000256" key="5">
    <source>
        <dbReference type="ARBA" id="ARBA00023211"/>
    </source>
</evidence>
<dbReference type="VEuPathDB" id="TrichDB:TVAGG3_0007420"/>
<dbReference type="STRING" id="5722.A2F6X4"/>
<evidence type="ECO:0000256" key="1">
    <source>
        <dbReference type="ARBA" id="ARBA00001936"/>
    </source>
</evidence>
<dbReference type="SMART" id="SM00156">
    <property type="entry name" value="PP2Ac"/>
    <property type="match status" value="1"/>
</dbReference>
<dbReference type="GO" id="GO:0046872">
    <property type="term" value="F:metal ion binding"/>
    <property type="evidence" value="ECO:0007669"/>
    <property type="project" value="UniProtKB-KW"/>
</dbReference>